<dbReference type="InterPro" id="IPR000847">
    <property type="entry name" value="LysR_HTH_N"/>
</dbReference>
<reference evidence="7" key="1">
    <citation type="submission" date="2018-08" db="EMBL/GenBank/DDBJ databases">
        <authorList>
            <person name="Chevrot R."/>
        </authorList>
    </citation>
    <scope>NUCLEOTIDE SEQUENCE [LARGE SCALE GENOMIC DNA]</scope>
</reference>
<dbReference type="GO" id="GO:0003700">
    <property type="term" value="F:DNA-binding transcription factor activity"/>
    <property type="evidence" value="ECO:0007669"/>
    <property type="project" value="InterPro"/>
</dbReference>
<dbReference type="PANTHER" id="PTHR30126:SF39">
    <property type="entry name" value="HTH-TYPE TRANSCRIPTIONAL REGULATOR CYSL"/>
    <property type="match status" value="1"/>
</dbReference>
<comment type="similarity">
    <text evidence="1">Belongs to the LysR transcriptional regulatory family.</text>
</comment>
<evidence type="ECO:0000256" key="3">
    <source>
        <dbReference type="ARBA" id="ARBA00023125"/>
    </source>
</evidence>
<keyword evidence="3" id="KW-0238">DNA-binding</keyword>
<evidence type="ECO:0000313" key="7">
    <source>
        <dbReference type="Proteomes" id="UP000304148"/>
    </source>
</evidence>
<dbReference type="Pfam" id="PF03466">
    <property type="entry name" value="LysR_substrate"/>
    <property type="match status" value="1"/>
</dbReference>
<dbReference type="SUPFAM" id="SSF53850">
    <property type="entry name" value="Periplasmic binding protein-like II"/>
    <property type="match status" value="1"/>
</dbReference>
<dbReference type="InterPro" id="IPR036390">
    <property type="entry name" value="WH_DNA-bd_sf"/>
</dbReference>
<dbReference type="PANTHER" id="PTHR30126">
    <property type="entry name" value="HTH-TYPE TRANSCRIPTIONAL REGULATOR"/>
    <property type="match status" value="1"/>
</dbReference>
<dbReference type="Proteomes" id="UP000304148">
    <property type="component" value="Chromosome"/>
</dbReference>
<dbReference type="RefSeq" id="WP_138186815.1">
    <property type="nucleotide sequence ID" value="NZ_LS992241.1"/>
</dbReference>
<dbReference type="Pfam" id="PF00126">
    <property type="entry name" value="HTH_1"/>
    <property type="match status" value="1"/>
</dbReference>
<protein>
    <submittedName>
        <fullName evidence="6">HTH-type transcriptional regulator CysL</fullName>
    </submittedName>
</protein>
<evidence type="ECO:0000256" key="1">
    <source>
        <dbReference type="ARBA" id="ARBA00009437"/>
    </source>
</evidence>
<feature type="domain" description="HTH lysR-type" evidence="5">
    <location>
        <begin position="1"/>
        <end position="58"/>
    </location>
</feature>
<evidence type="ECO:0000259" key="5">
    <source>
        <dbReference type="PROSITE" id="PS50931"/>
    </source>
</evidence>
<dbReference type="CDD" id="cd08420">
    <property type="entry name" value="PBP2_CysL_like"/>
    <property type="match status" value="1"/>
</dbReference>
<dbReference type="PROSITE" id="PS50931">
    <property type="entry name" value="HTH_LYSR"/>
    <property type="match status" value="1"/>
</dbReference>
<dbReference type="GO" id="GO:0000976">
    <property type="term" value="F:transcription cis-regulatory region binding"/>
    <property type="evidence" value="ECO:0007669"/>
    <property type="project" value="TreeGrafter"/>
</dbReference>
<accession>A0A383REH3</accession>
<dbReference type="SUPFAM" id="SSF46785">
    <property type="entry name" value="Winged helix' DNA-binding domain"/>
    <property type="match status" value="1"/>
</dbReference>
<keyword evidence="4" id="KW-0804">Transcription</keyword>
<dbReference type="AlphaFoldDB" id="A0A383REH3"/>
<dbReference type="InterPro" id="IPR005119">
    <property type="entry name" value="LysR_subst-bd"/>
</dbReference>
<evidence type="ECO:0000313" key="6">
    <source>
        <dbReference type="EMBL" id="SYX85071.1"/>
    </source>
</evidence>
<evidence type="ECO:0000256" key="4">
    <source>
        <dbReference type="ARBA" id="ARBA00023163"/>
    </source>
</evidence>
<dbReference type="PRINTS" id="PR00039">
    <property type="entry name" value="HTHLYSR"/>
</dbReference>
<dbReference type="FunFam" id="1.10.10.10:FF:000001">
    <property type="entry name" value="LysR family transcriptional regulator"/>
    <property type="match status" value="1"/>
</dbReference>
<sequence>MIVDTMKVYVTVVEQRNFSRAAELLHLSQPGVSQHIRNLEQEFGVQLIHRSPKHVKLTEAGEILYKHAKEMIARYEAAREDIGLLRDEVTGSLRIGASFTIGEYILPRIVASFARQYPSVDVQVTVANTEQIAQSVRANELDIGLVEGKIEYTDLQLGTPFMEDEMVLVVPPNHSFASMPTIEPRMLHDEVWVLREQGSGTRAYSDQFMSDLKLHIKRSYVFNSSQSVKEAVMAGLGIAMLSYWVIRKEQEHGDLRLVHVKGKSVKRAFHILQDNNASSTMAMTMFIDQVRHFQMR</sequence>
<gene>
    <name evidence="6" type="primary">cysL</name>
    <name evidence="6" type="ORF">PBLR_13493</name>
</gene>
<dbReference type="Gene3D" id="3.40.190.290">
    <property type="match status" value="1"/>
</dbReference>
<keyword evidence="2" id="KW-0805">Transcription regulation</keyword>
<proteinExistence type="inferred from homology"/>
<organism evidence="6 7">
    <name type="scientific">Paenibacillus alvei</name>
    <name type="common">Bacillus alvei</name>
    <dbReference type="NCBI Taxonomy" id="44250"/>
    <lineage>
        <taxon>Bacteria</taxon>
        <taxon>Bacillati</taxon>
        <taxon>Bacillota</taxon>
        <taxon>Bacilli</taxon>
        <taxon>Bacillales</taxon>
        <taxon>Paenibacillaceae</taxon>
        <taxon>Paenibacillus</taxon>
    </lineage>
</organism>
<dbReference type="InterPro" id="IPR036388">
    <property type="entry name" value="WH-like_DNA-bd_sf"/>
</dbReference>
<name>A0A383REH3_PAEAL</name>
<dbReference type="EMBL" id="LS992241">
    <property type="protein sequence ID" value="SYX85071.1"/>
    <property type="molecule type" value="Genomic_DNA"/>
</dbReference>
<evidence type="ECO:0000256" key="2">
    <source>
        <dbReference type="ARBA" id="ARBA00023015"/>
    </source>
</evidence>
<dbReference type="Gene3D" id="1.10.10.10">
    <property type="entry name" value="Winged helix-like DNA-binding domain superfamily/Winged helix DNA-binding domain"/>
    <property type="match status" value="1"/>
</dbReference>